<protein>
    <recommendedName>
        <fullName evidence="9">Endoribonuclease YbeY</fullName>
        <ecNumber evidence="9">3.1.-.-</ecNumber>
    </recommendedName>
</protein>
<dbReference type="EC" id="3.1.-.-" evidence="9"/>
<evidence type="ECO:0000313" key="10">
    <source>
        <dbReference type="EMBL" id="HIT59292.1"/>
    </source>
</evidence>
<evidence type="ECO:0000256" key="9">
    <source>
        <dbReference type="HAMAP-Rule" id="MF_00009"/>
    </source>
</evidence>
<accession>A0A9D1GUT6</accession>
<evidence type="ECO:0000313" key="11">
    <source>
        <dbReference type="Proteomes" id="UP000824136"/>
    </source>
</evidence>
<dbReference type="InterPro" id="IPR020549">
    <property type="entry name" value="YbeY_CS"/>
</dbReference>
<keyword evidence="2 9" id="KW-0690">Ribosome biogenesis</keyword>
<sequence length="161" mass="18736">MKKLRVSFNDEQDFFKITTDLKKVLRSCCRESLYQADFDHNCEISVSFVDNERIREINRDFRNIDSATDVLSFPLADNREFDLNPDSGCYELGDIIISTERAAEQANELGHSTEREIAFLVVHSMLHLLGYDHPDEDSEQTAQMRQLQKVIISKIEQEFEL</sequence>
<dbReference type="GO" id="GO:0004222">
    <property type="term" value="F:metalloendopeptidase activity"/>
    <property type="evidence" value="ECO:0007669"/>
    <property type="project" value="InterPro"/>
</dbReference>
<evidence type="ECO:0000256" key="4">
    <source>
        <dbReference type="ARBA" id="ARBA00022722"/>
    </source>
</evidence>
<evidence type="ECO:0000256" key="7">
    <source>
        <dbReference type="ARBA" id="ARBA00022801"/>
    </source>
</evidence>
<organism evidence="10 11">
    <name type="scientific">Candidatus Faeciplasma pullistercoris</name>
    <dbReference type="NCBI Taxonomy" id="2840800"/>
    <lineage>
        <taxon>Bacteria</taxon>
        <taxon>Bacillati</taxon>
        <taxon>Bacillota</taxon>
        <taxon>Clostridia</taxon>
        <taxon>Eubacteriales</taxon>
        <taxon>Oscillospiraceae</taxon>
        <taxon>Oscillospiraceae incertae sedis</taxon>
        <taxon>Candidatus Faeciplasma</taxon>
    </lineage>
</organism>
<keyword evidence="8 9" id="KW-0862">Zinc</keyword>
<dbReference type="PROSITE" id="PS01306">
    <property type="entry name" value="UPF0054"/>
    <property type="match status" value="1"/>
</dbReference>
<reference evidence="10" key="1">
    <citation type="submission" date="2020-10" db="EMBL/GenBank/DDBJ databases">
        <authorList>
            <person name="Gilroy R."/>
        </authorList>
    </citation>
    <scope>NUCLEOTIDE SEQUENCE</scope>
    <source>
        <strain evidence="10">CHK33-4379</strain>
    </source>
</reference>
<keyword evidence="4 9" id="KW-0540">Nuclease</keyword>
<dbReference type="AlphaFoldDB" id="A0A9D1GUT6"/>
<evidence type="ECO:0000256" key="1">
    <source>
        <dbReference type="ARBA" id="ARBA00010875"/>
    </source>
</evidence>
<feature type="binding site" evidence="9">
    <location>
        <position position="127"/>
    </location>
    <ligand>
        <name>Zn(2+)</name>
        <dbReference type="ChEBI" id="CHEBI:29105"/>
        <note>catalytic</note>
    </ligand>
</feature>
<dbReference type="InterPro" id="IPR023091">
    <property type="entry name" value="MetalPrtase_cat_dom_sf_prd"/>
</dbReference>
<dbReference type="Proteomes" id="UP000824136">
    <property type="component" value="Unassembled WGS sequence"/>
</dbReference>
<reference evidence="10" key="2">
    <citation type="journal article" date="2021" name="PeerJ">
        <title>Extensive microbial diversity within the chicken gut microbiome revealed by metagenomics and culture.</title>
        <authorList>
            <person name="Gilroy R."/>
            <person name="Ravi A."/>
            <person name="Getino M."/>
            <person name="Pursley I."/>
            <person name="Horton D.L."/>
            <person name="Alikhan N.F."/>
            <person name="Baker D."/>
            <person name="Gharbi K."/>
            <person name="Hall N."/>
            <person name="Watson M."/>
            <person name="Adriaenssens E.M."/>
            <person name="Foster-Nyarko E."/>
            <person name="Jarju S."/>
            <person name="Secka A."/>
            <person name="Antonio M."/>
            <person name="Oren A."/>
            <person name="Chaudhuri R.R."/>
            <person name="La Ragione R."/>
            <person name="Hildebrand F."/>
            <person name="Pallen M.J."/>
        </authorList>
    </citation>
    <scope>NUCLEOTIDE SEQUENCE</scope>
    <source>
        <strain evidence="10">CHK33-4379</strain>
    </source>
</reference>
<dbReference type="InterPro" id="IPR002036">
    <property type="entry name" value="YbeY"/>
</dbReference>
<name>A0A9D1GUT6_9FIRM</name>
<dbReference type="Gene3D" id="3.40.390.30">
    <property type="entry name" value="Metalloproteases ('zincins'), catalytic domain"/>
    <property type="match status" value="1"/>
</dbReference>
<gene>
    <name evidence="9 10" type="primary">ybeY</name>
    <name evidence="10" type="ORF">IAC39_06245</name>
</gene>
<proteinExistence type="inferred from homology"/>
<dbReference type="GO" id="GO:0008270">
    <property type="term" value="F:zinc ion binding"/>
    <property type="evidence" value="ECO:0007669"/>
    <property type="project" value="UniProtKB-UniRule"/>
</dbReference>
<dbReference type="PANTHER" id="PTHR46986:SF1">
    <property type="entry name" value="ENDORIBONUCLEASE YBEY, CHLOROPLASTIC"/>
    <property type="match status" value="1"/>
</dbReference>
<comment type="similarity">
    <text evidence="1 9">Belongs to the endoribonuclease YbeY family.</text>
</comment>
<keyword evidence="9" id="KW-0963">Cytoplasm</keyword>
<feature type="binding site" evidence="9">
    <location>
        <position position="133"/>
    </location>
    <ligand>
        <name>Zn(2+)</name>
        <dbReference type="ChEBI" id="CHEBI:29105"/>
        <note>catalytic</note>
    </ligand>
</feature>
<feature type="binding site" evidence="9">
    <location>
        <position position="123"/>
    </location>
    <ligand>
        <name>Zn(2+)</name>
        <dbReference type="ChEBI" id="CHEBI:29105"/>
        <note>catalytic</note>
    </ligand>
</feature>
<evidence type="ECO:0000256" key="5">
    <source>
        <dbReference type="ARBA" id="ARBA00022723"/>
    </source>
</evidence>
<dbReference type="SUPFAM" id="SSF55486">
    <property type="entry name" value="Metalloproteases ('zincins'), catalytic domain"/>
    <property type="match status" value="1"/>
</dbReference>
<evidence type="ECO:0000256" key="2">
    <source>
        <dbReference type="ARBA" id="ARBA00022517"/>
    </source>
</evidence>
<comment type="cofactor">
    <cofactor evidence="9">
        <name>Zn(2+)</name>
        <dbReference type="ChEBI" id="CHEBI:29105"/>
    </cofactor>
    <text evidence="9">Binds 1 zinc ion.</text>
</comment>
<keyword evidence="6 9" id="KW-0255">Endonuclease</keyword>
<comment type="caution">
    <text evidence="10">The sequence shown here is derived from an EMBL/GenBank/DDBJ whole genome shotgun (WGS) entry which is preliminary data.</text>
</comment>
<evidence type="ECO:0000256" key="3">
    <source>
        <dbReference type="ARBA" id="ARBA00022552"/>
    </source>
</evidence>
<dbReference type="NCBIfam" id="TIGR00043">
    <property type="entry name" value="rRNA maturation RNase YbeY"/>
    <property type="match status" value="1"/>
</dbReference>
<dbReference type="HAMAP" id="MF_00009">
    <property type="entry name" value="Endoribonucl_YbeY"/>
    <property type="match status" value="1"/>
</dbReference>
<keyword evidence="5 9" id="KW-0479">Metal-binding</keyword>
<dbReference type="PANTHER" id="PTHR46986">
    <property type="entry name" value="ENDORIBONUCLEASE YBEY, CHLOROPLASTIC"/>
    <property type="match status" value="1"/>
</dbReference>
<evidence type="ECO:0000256" key="6">
    <source>
        <dbReference type="ARBA" id="ARBA00022759"/>
    </source>
</evidence>
<comment type="function">
    <text evidence="9">Single strand-specific metallo-endoribonuclease involved in late-stage 70S ribosome quality control and in maturation of the 3' terminus of the 16S rRNA.</text>
</comment>
<keyword evidence="3 9" id="KW-0698">rRNA processing</keyword>
<comment type="subcellular location">
    <subcellularLocation>
        <location evidence="9">Cytoplasm</location>
    </subcellularLocation>
</comment>
<dbReference type="GO" id="GO:0005737">
    <property type="term" value="C:cytoplasm"/>
    <property type="evidence" value="ECO:0007669"/>
    <property type="project" value="UniProtKB-SubCell"/>
</dbReference>
<dbReference type="EMBL" id="DVLL01000021">
    <property type="protein sequence ID" value="HIT59292.1"/>
    <property type="molecule type" value="Genomic_DNA"/>
</dbReference>
<evidence type="ECO:0000256" key="8">
    <source>
        <dbReference type="ARBA" id="ARBA00022833"/>
    </source>
</evidence>
<dbReference type="GO" id="GO:0006364">
    <property type="term" value="P:rRNA processing"/>
    <property type="evidence" value="ECO:0007669"/>
    <property type="project" value="UniProtKB-UniRule"/>
</dbReference>
<dbReference type="GO" id="GO:0004521">
    <property type="term" value="F:RNA endonuclease activity"/>
    <property type="evidence" value="ECO:0007669"/>
    <property type="project" value="UniProtKB-UniRule"/>
</dbReference>
<dbReference type="Pfam" id="PF02130">
    <property type="entry name" value="YbeY"/>
    <property type="match status" value="1"/>
</dbReference>
<keyword evidence="7 9" id="KW-0378">Hydrolase</keyword>